<dbReference type="EMBL" id="BKCP01006283">
    <property type="protein sequence ID" value="GER42069.1"/>
    <property type="molecule type" value="Genomic_DNA"/>
</dbReference>
<organism evidence="1 2">
    <name type="scientific">Striga asiatica</name>
    <name type="common">Asiatic witchweed</name>
    <name type="synonym">Buchnera asiatica</name>
    <dbReference type="NCBI Taxonomy" id="4170"/>
    <lineage>
        <taxon>Eukaryota</taxon>
        <taxon>Viridiplantae</taxon>
        <taxon>Streptophyta</taxon>
        <taxon>Embryophyta</taxon>
        <taxon>Tracheophyta</taxon>
        <taxon>Spermatophyta</taxon>
        <taxon>Magnoliopsida</taxon>
        <taxon>eudicotyledons</taxon>
        <taxon>Gunneridae</taxon>
        <taxon>Pentapetalae</taxon>
        <taxon>asterids</taxon>
        <taxon>lamiids</taxon>
        <taxon>Lamiales</taxon>
        <taxon>Orobanchaceae</taxon>
        <taxon>Buchnereae</taxon>
        <taxon>Striga</taxon>
    </lineage>
</organism>
<dbReference type="AlphaFoldDB" id="A0A5A7Q9Z5"/>
<reference evidence="2" key="1">
    <citation type="journal article" date="2019" name="Curr. Biol.">
        <title>Genome Sequence of Striga asiatica Provides Insight into the Evolution of Plant Parasitism.</title>
        <authorList>
            <person name="Yoshida S."/>
            <person name="Kim S."/>
            <person name="Wafula E.K."/>
            <person name="Tanskanen J."/>
            <person name="Kim Y.M."/>
            <person name="Honaas L."/>
            <person name="Yang Z."/>
            <person name="Spallek T."/>
            <person name="Conn C.E."/>
            <person name="Ichihashi Y."/>
            <person name="Cheong K."/>
            <person name="Cui S."/>
            <person name="Der J.P."/>
            <person name="Gundlach H."/>
            <person name="Jiao Y."/>
            <person name="Hori C."/>
            <person name="Ishida J.K."/>
            <person name="Kasahara H."/>
            <person name="Kiba T."/>
            <person name="Kim M.S."/>
            <person name="Koo N."/>
            <person name="Laohavisit A."/>
            <person name="Lee Y.H."/>
            <person name="Lumba S."/>
            <person name="McCourt P."/>
            <person name="Mortimer J.C."/>
            <person name="Mutuku J.M."/>
            <person name="Nomura T."/>
            <person name="Sasaki-Sekimoto Y."/>
            <person name="Seto Y."/>
            <person name="Wang Y."/>
            <person name="Wakatake T."/>
            <person name="Sakakibara H."/>
            <person name="Demura T."/>
            <person name="Yamaguchi S."/>
            <person name="Yoneyama K."/>
            <person name="Manabe R.I."/>
            <person name="Nelson D.C."/>
            <person name="Schulman A.H."/>
            <person name="Timko M.P."/>
            <person name="dePamphilis C.W."/>
            <person name="Choi D."/>
            <person name="Shirasu K."/>
        </authorList>
    </citation>
    <scope>NUCLEOTIDE SEQUENCE [LARGE SCALE GENOMIC DNA]</scope>
    <source>
        <strain evidence="2">cv. UVA1</strain>
    </source>
</reference>
<comment type="caution">
    <text evidence="1">The sequence shown here is derived from an EMBL/GenBank/DDBJ whole genome shotgun (WGS) entry which is preliminary data.</text>
</comment>
<accession>A0A5A7Q9Z5</accession>
<evidence type="ECO:0000313" key="2">
    <source>
        <dbReference type="Proteomes" id="UP000325081"/>
    </source>
</evidence>
<name>A0A5A7Q9Z5_STRAF</name>
<evidence type="ECO:0000313" key="1">
    <source>
        <dbReference type="EMBL" id="GER42069.1"/>
    </source>
</evidence>
<dbReference type="OrthoDB" id="1666376at2759"/>
<dbReference type="Proteomes" id="UP000325081">
    <property type="component" value="Unassembled WGS sequence"/>
</dbReference>
<gene>
    <name evidence="1" type="ORF">STAS_18845</name>
</gene>
<proteinExistence type="predicted"/>
<protein>
    <submittedName>
        <fullName evidence="1">AP2/B3-like transcriptional factor family protein</fullName>
    </submittedName>
</protein>
<keyword evidence="2" id="KW-1185">Reference proteome</keyword>
<sequence>MSLIMPALFKRFFIVVSNSGRPTMRLQPGLVHQYMLLVPLQCTLTTREGRTYRVTIRGNDEHAFCDEGWLDFPIPIQFLRSHVVGECEDLTRCLLIDDTQYEVEIVNRHGKSVDAKYAC</sequence>